<name>A0A0L6UD94_9BASI</name>
<comment type="caution">
    <text evidence="1">The sequence shown here is derived from an EMBL/GenBank/DDBJ whole genome shotgun (WGS) entry which is preliminary data.</text>
</comment>
<accession>A0A0L6UD94</accession>
<sequence>MIYGTSLEVPKMVPCCEIELARMTLGIIAGIVDELELVRFPEDDEVVEVVEVDSGGKWFPFKSKMELVGYTHNLISRSLFDQIRLILNGLCQLNILGMFHCLPGTGTDLGISQHESGDT</sequence>
<evidence type="ECO:0000313" key="1">
    <source>
        <dbReference type="EMBL" id="KNZ46212.1"/>
    </source>
</evidence>
<dbReference type="Proteomes" id="UP000037035">
    <property type="component" value="Unassembled WGS sequence"/>
</dbReference>
<dbReference type="VEuPathDB" id="FungiDB:VP01_746g4"/>
<reference evidence="1 2" key="1">
    <citation type="submission" date="2015-08" db="EMBL/GenBank/DDBJ databases">
        <title>Next Generation Sequencing and Analysis of the Genome of Puccinia sorghi L Schw, the Causal Agent of Maize Common Rust.</title>
        <authorList>
            <person name="Rochi L."/>
            <person name="Burguener G."/>
            <person name="Darino M."/>
            <person name="Turjanski A."/>
            <person name="Kreff E."/>
            <person name="Dieguez M.J."/>
            <person name="Sacco F."/>
        </authorList>
    </citation>
    <scope>NUCLEOTIDE SEQUENCE [LARGE SCALE GENOMIC DNA]</scope>
    <source>
        <strain evidence="1 2">RO10H11247</strain>
    </source>
</reference>
<organism evidence="1 2">
    <name type="scientific">Puccinia sorghi</name>
    <dbReference type="NCBI Taxonomy" id="27349"/>
    <lineage>
        <taxon>Eukaryota</taxon>
        <taxon>Fungi</taxon>
        <taxon>Dikarya</taxon>
        <taxon>Basidiomycota</taxon>
        <taxon>Pucciniomycotina</taxon>
        <taxon>Pucciniomycetes</taxon>
        <taxon>Pucciniales</taxon>
        <taxon>Pucciniaceae</taxon>
        <taxon>Puccinia</taxon>
    </lineage>
</organism>
<dbReference type="AlphaFoldDB" id="A0A0L6UD94"/>
<gene>
    <name evidence="1" type="ORF">VP01_746g4</name>
</gene>
<dbReference type="STRING" id="27349.A0A0L6UD94"/>
<protein>
    <submittedName>
        <fullName evidence="1">Uncharacterized protein</fullName>
    </submittedName>
</protein>
<proteinExistence type="predicted"/>
<evidence type="ECO:0000313" key="2">
    <source>
        <dbReference type="Proteomes" id="UP000037035"/>
    </source>
</evidence>
<keyword evidence="2" id="KW-1185">Reference proteome</keyword>
<dbReference type="EMBL" id="LAVV01012905">
    <property type="protein sequence ID" value="KNZ46212.1"/>
    <property type="molecule type" value="Genomic_DNA"/>
</dbReference>